<organism evidence="21 22">
    <name type="scientific">Rhodotorula diobovata</name>
    <dbReference type="NCBI Taxonomy" id="5288"/>
    <lineage>
        <taxon>Eukaryota</taxon>
        <taxon>Fungi</taxon>
        <taxon>Dikarya</taxon>
        <taxon>Basidiomycota</taxon>
        <taxon>Pucciniomycotina</taxon>
        <taxon>Microbotryomycetes</taxon>
        <taxon>Sporidiobolales</taxon>
        <taxon>Sporidiobolaceae</taxon>
        <taxon>Rhodotorula</taxon>
    </lineage>
</organism>
<dbReference type="OrthoDB" id="2020634at2759"/>
<evidence type="ECO:0000256" key="7">
    <source>
        <dbReference type="ARBA" id="ARBA00022448"/>
    </source>
</evidence>
<feature type="transmembrane region" description="Helical" evidence="19">
    <location>
        <begin position="376"/>
        <end position="399"/>
    </location>
</feature>
<feature type="compositionally biased region" description="Acidic residues" evidence="20">
    <location>
        <begin position="218"/>
        <end position="230"/>
    </location>
</feature>
<keyword evidence="13 19" id="KW-0472">Membrane</keyword>
<feature type="compositionally biased region" description="Basic residues" evidence="20">
    <location>
        <begin position="292"/>
        <end position="301"/>
    </location>
</feature>
<protein>
    <recommendedName>
        <fullName evidence="6 19">Autophagy-related protein 9</fullName>
    </recommendedName>
</protein>
<sequence>MPLSQRLGDALSIFLPANSVYLDLDNPPDDPRDEVVAGPPPHPTTTAATHTHLDASTAGDDPRPTDDDPFAPSSPSVLSHASSRSRSRPRAAPPAPHPSSPRDPHVATTPQAGEQFATEDDARDPFYDEPVPTSPAPSHSRSPSPTPTSSVVIHPTPRPERHSGPVGARSPPSSFASSSSKGRMGASRSAIGTRSLMGLMGGTRYEGQGFPFGGVGVGEEDEDEDDEPDADLVRAEQPRARDDLQSIAASLPPPPSALSTSSRDETEEDEEDDVDAPPDFTARIPLVASSHAPRHSHRSPHPARSPRSAAPAPPSRRRGGGPVGGIITGSRWAAGMNAKERALWRWVNVGDLDGFLQQVYLYYVGKGIWAIGLERTLNLLTVGWVIGFGTFLVGCIDYPRLWHSNRLSDVVIPRCTSRMSGFTLLLFVVLAAFYAWRVVRFGMGVRRLWEMHEFYTELLEVPESDIQTIPWHAIVARLSALRASHPSALSSRSSTTGQPTERLDAHDVANRIMREENYLIALFNKGLLDLSLPLPRALRSTVGRVVGKHRFGKSMLTQTLEWNLSFCLLGFLFGKDGQVRRAFLSERNKRELVETLRRRFILMALINAIFAPFIVLYLLTYSFFRYFEEYHKNPSSIGSRQFTPLARWKFREFNELPHHFQHRLALAHPLADQYINHYPKAKTVLLSRFVAFLAGSFAAVLILFSLIDPDAFLHFEVTPGRTVLFYIGVFGTVLAVARGMVPDENRVVDPEELMRGIVEHTHYLPAEWKDNLHSSKVHLAFGKLFQMKVVLFVQEILSVLITPFVLWYSLPECAGPVVDFFREFTVHVDGLGYVCSFAVRPSPLRSCGSSAPARRSDASLITAGL</sequence>
<dbReference type="GO" id="GO:0005789">
    <property type="term" value="C:endoplasmic reticulum membrane"/>
    <property type="evidence" value="ECO:0007669"/>
    <property type="project" value="UniProtKB-SubCell"/>
</dbReference>
<dbReference type="GO" id="GO:0006869">
    <property type="term" value="P:lipid transport"/>
    <property type="evidence" value="ECO:0007669"/>
    <property type="project" value="UniProtKB-KW"/>
</dbReference>
<name>A0A5C5FY60_9BASI</name>
<comment type="catalytic activity">
    <reaction evidence="17">
        <text>a 1,2-diacyl-sn-glycero-3-phospho-(1D-myo-inositol-3-phosphate)(in) = a 1,2-diacyl-sn-glycero-3-phospho-(1D-myo-inositol-3-phosphate)(out)</text>
        <dbReference type="Rhea" id="RHEA:67920"/>
        <dbReference type="ChEBI" id="CHEBI:58088"/>
    </reaction>
</comment>
<keyword evidence="12 19" id="KW-0445">Lipid transport</keyword>
<dbReference type="AlphaFoldDB" id="A0A5C5FY60"/>
<feature type="transmembrane region" description="Helical" evidence="19">
    <location>
        <begin position="685"/>
        <end position="707"/>
    </location>
</feature>
<feature type="compositionally biased region" description="Basic and acidic residues" evidence="20">
    <location>
        <begin position="231"/>
        <end position="244"/>
    </location>
</feature>
<evidence type="ECO:0000256" key="16">
    <source>
        <dbReference type="ARBA" id="ARBA00024615"/>
    </source>
</evidence>
<evidence type="ECO:0000256" key="14">
    <source>
        <dbReference type="ARBA" id="ARBA00023329"/>
    </source>
</evidence>
<evidence type="ECO:0000256" key="15">
    <source>
        <dbReference type="ARBA" id="ARBA00024479"/>
    </source>
</evidence>
<evidence type="ECO:0000313" key="22">
    <source>
        <dbReference type="Proteomes" id="UP000311382"/>
    </source>
</evidence>
<feature type="compositionally biased region" description="Acidic residues" evidence="20">
    <location>
        <begin position="265"/>
        <end position="276"/>
    </location>
</feature>
<keyword evidence="9 19" id="KW-1133">Transmembrane helix</keyword>
<feature type="compositionally biased region" description="Low complexity" evidence="20">
    <location>
        <begin position="136"/>
        <end position="155"/>
    </location>
</feature>
<keyword evidence="22" id="KW-1185">Reference proteome</keyword>
<dbReference type="GO" id="GO:0034727">
    <property type="term" value="P:piecemeal microautophagy of the nucleus"/>
    <property type="evidence" value="ECO:0007669"/>
    <property type="project" value="TreeGrafter"/>
</dbReference>
<evidence type="ECO:0000256" key="19">
    <source>
        <dbReference type="RuleBase" id="RU364027"/>
    </source>
</evidence>
<dbReference type="GO" id="GO:0005776">
    <property type="term" value="C:autophagosome"/>
    <property type="evidence" value="ECO:0007669"/>
    <property type="project" value="TreeGrafter"/>
</dbReference>
<evidence type="ECO:0000313" key="21">
    <source>
        <dbReference type="EMBL" id="TNY21565.1"/>
    </source>
</evidence>
<dbReference type="PANTHER" id="PTHR13038">
    <property type="entry name" value="APG9 AUTOPHAGY 9"/>
    <property type="match status" value="1"/>
</dbReference>
<dbReference type="GO" id="GO:0030659">
    <property type="term" value="C:cytoplasmic vesicle membrane"/>
    <property type="evidence" value="ECO:0007669"/>
    <property type="project" value="UniProtKB-SubCell"/>
</dbReference>
<evidence type="ECO:0000256" key="12">
    <source>
        <dbReference type="ARBA" id="ARBA00023055"/>
    </source>
</evidence>
<keyword evidence="10 19" id="KW-0072">Autophagy</keyword>
<keyword evidence="8 19" id="KW-0812">Transmembrane</keyword>
<evidence type="ECO:0000256" key="3">
    <source>
        <dbReference type="ARBA" id="ARBA00004511"/>
    </source>
</evidence>
<proteinExistence type="inferred from homology"/>
<feature type="transmembrane region" description="Helical" evidence="19">
    <location>
        <begin position="723"/>
        <end position="741"/>
    </location>
</feature>
<dbReference type="GO" id="GO:0061709">
    <property type="term" value="P:reticulophagy"/>
    <property type="evidence" value="ECO:0007669"/>
    <property type="project" value="TreeGrafter"/>
</dbReference>
<dbReference type="GO" id="GO:0000139">
    <property type="term" value="C:Golgi membrane"/>
    <property type="evidence" value="ECO:0007669"/>
    <property type="project" value="UniProtKB-SubCell"/>
</dbReference>
<accession>A0A5C5FY60</accession>
<dbReference type="Proteomes" id="UP000311382">
    <property type="component" value="Unassembled WGS sequence"/>
</dbReference>
<evidence type="ECO:0000256" key="8">
    <source>
        <dbReference type="ARBA" id="ARBA00022692"/>
    </source>
</evidence>
<dbReference type="Pfam" id="PF04109">
    <property type="entry name" value="ATG9"/>
    <property type="match status" value="1"/>
</dbReference>
<evidence type="ECO:0000256" key="4">
    <source>
        <dbReference type="ARBA" id="ARBA00004653"/>
    </source>
</evidence>
<feature type="transmembrane region" description="Helical" evidence="19">
    <location>
        <begin position="600"/>
        <end position="624"/>
    </location>
</feature>
<feature type="compositionally biased region" description="Low complexity" evidence="20">
    <location>
        <begin position="170"/>
        <end position="180"/>
    </location>
</feature>
<evidence type="ECO:0000256" key="11">
    <source>
        <dbReference type="ARBA" id="ARBA00023034"/>
    </source>
</evidence>
<keyword evidence="7 19" id="KW-0813">Transport</keyword>
<evidence type="ECO:0000256" key="9">
    <source>
        <dbReference type="ARBA" id="ARBA00022989"/>
    </source>
</evidence>
<evidence type="ECO:0000256" key="18">
    <source>
        <dbReference type="ARBA" id="ARBA00024631"/>
    </source>
</evidence>
<feature type="compositionally biased region" description="Low complexity" evidence="20">
    <location>
        <begin position="71"/>
        <end position="82"/>
    </location>
</feature>
<comment type="caution">
    <text evidence="21">The sequence shown here is derived from an EMBL/GenBank/DDBJ whole genome shotgun (WGS) entry which is preliminary data.</text>
</comment>
<dbReference type="PANTHER" id="PTHR13038:SF10">
    <property type="entry name" value="AUTOPHAGY-RELATED PROTEIN 9"/>
    <property type="match status" value="1"/>
</dbReference>
<evidence type="ECO:0000256" key="13">
    <source>
        <dbReference type="ARBA" id="ARBA00023136"/>
    </source>
</evidence>
<feature type="transmembrane region" description="Helical" evidence="19">
    <location>
        <begin position="419"/>
        <end position="439"/>
    </location>
</feature>
<comment type="catalytic activity">
    <reaction evidence="18">
        <text>a 1,2-diacyl-sn-glycero-3-phosphocholine(in) = a 1,2-diacyl-sn-glycero-3-phosphocholine(out)</text>
        <dbReference type="Rhea" id="RHEA:38571"/>
        <dbReference type="ChEBI" id="CHEBI:57643"/>
    </reaction>
</comment>
<comment type="function">
    <text evidence="19">Phospholipid scramblase involved in autophagy. Cycles between the preautophagosomal structure/phagophore assembly site (PAS) and the cytoplasmic vesicle pool and supplies membrane for the growing autophagosome. Lipid scramblase activity plays a key role in preautophagosomal structure/phagophore assembly by distributing the phospholipids that arrive through ATG2 from the cytoplasmic to the luminal leaflet of the bilayer, thereby driving autophagosomal membrane expansion.</text>
</comment>
<keyword evidence="11" id="KW-0333">Golgi apparatus</keyword>
<evidence type="ECO:0000256" key="10">
    <source>
        <dbReference type="ARBA" id="ARBA00023006"/>
    </source>
</evidence>
<feature type="region of interest" description="Disordered" evidence="20">
    <location>
        <begin position="21"/>
        <end position="324"/>
    </location>
</feature>
<dbReference type="GO" id="GO:0034045">
    <property type="term" value="C:phagophore assembly site membrane"/>
    <property type="evidence" value="ECO:0007669"/>
    <property type="project" value="UniProtKB-SubCell"/>
</dbReference>
<evidence type="ECO:0000256" key="1">
    <source>
        <dbReference type="ARBA" id="ARBA00004439"/>
    </source>
</evidence>
<evidence type="ECO:0000256" key="20">
    <source>
        <dbReference type="SAM" id="MobiDB-lite"/>
    </source>
</evidence>
<comment type="catalytic activity">
    <reaction evidence="15">
        <text>a 1,2-diacyl-sn-glycero-3-phospho-L-serine(in) = a 1,2-diacyl-sn-glycero-3-phospho-L-serine(out)</text>
        <dbReference type="Rhea" id="RHEA:38663"/>
        <dbReference type="ChEBI" id="CHEBI:57262"/>
    </reaction>
</comment>
<comment type="similarity">
    <text evidence="5 19">Belongs to the ATG9 family.</text>
</comment>
<dbReference type="InterPro" id="IPR007241">
    <property type="entry name" value="Autophagy-rel_prot_9"/>
</dbReference>
<comment type="subcellular location">
    <subcellularLocation>
        <location evidence="1">Cytoplasmic vesicle membrane</location>
        <topology evidence="1">Multi-pass membrane protein</topology>
    </subcellularLocation>
    <subcellularLocation>
        <location evidence="2">Endoplasmic reticulum membrane</location>
        <topology evidence="2">Multi-pass membrane protein</topology>
    </subcellularLocation>
    <subcellularLocation>
        <location evidence="4">Golgi apparatus membrane</location>
        <topology evidence="4">Multi-pass membrane protein</topology>
    </subcellularLocation>
    <subcellularLocation>
        <location evidence="3 19">Preautophagosomal structure membrane</location>
        <topology evidence="3 19">Multi-pass membrane protein</topology>
    </subcellularLocation>
</comment>
<evidence type="ECO:0000256" key="17">
    <source>
        <dbReference type="ARBA" id="ARBA00024621"/>
    </source>
</evidence>
<evidence type="ECO:0000256" key="5">
    <source>
        <dbReference type="ARBA" id="ARBA00006185"/>
    </source>
</evidence>
<evidence type="ECO:0000256" key="6">
    <source>
        <dbReference type="ARBA" id="ARBA00018074"/>
    </source>
</evidence>
<dbReference type="GO" id="GO:0000422">
    <property type="term" value="P:autophagy of mitochondrion"/>
    <property type="evidence" value="ECO:0007669"/>
    <property type="project" value="TreeGrafter"/>
</dbReference>
<dbReference type="EMBL" id="SOZI01000041">
    <property type="protein sequence ID" value="TNY21565.1"/>
    <property type="molecule type" value="Genomic_DNA"/>
</dbReference>
<evidence type="ECO:0000256" key="2">
    <source>
        <dbReference type="ARBA" id="ARBA00004477"/>
    </source>
</evidence>
<feature type="transmembrane region" description="Helical" evidence="19">
    <location>
        <begin position="789"/>
        <end position="810"/>
    </location>
</feature>
<comment type="catalytic activity">
    <reaction evidence="16">
        <text>a 1,2-diacyl-sn-glycero-3-phosphoethanolamine(in) = a 1,2-diacyl-sn-glycero-3-phosphoethanolamine(out)</text>
        <dbReference type="Rhea" id="RHEA:38895"/>
        <dbReference type="ChEBI" id="CHEBI:64612"/>
    </reaction>
</comment>
<dbReference type="GO" id="GO:0034497">
    <property type="term" value="P:protein localization to phagophore assembly site"/>
    <property type="evidence" value="ECO:0007669"/>
    <property type="project" value="TreeGrafter"/>
</dbReference>
<keyword evidence="14" id="KW-0968">Cytoplasmic vesicle</keyword>
<reference evidence="21 22" key="1">
    <citation type="submission" date="2019-03" db="EMBL/GenBank/DDBJ databases">
        <title>Rhodosporidium diobovatum UCD-FST 08-225 genome sequencing, assembly, and annotation.</title>
        <authorList>
            <person name="Fakankun I.U."/>
            <person name="Fristensky B."/>
            <person name="Levin D.B."/>
        </authorList>
    </citation>
    <scope>NUCLEOTIDE SEQUENCE [LARGE SCALE GENOMIC DNA]</scope>
    <source>
        <strain evidence="21 22">UCD-FST 08-225</strain>
    </source>
</reference>
<gene>
    <name evidence="21" type="ORF">DMC30DRAFT_350484</name>
</gene>
<dbReference type="STRING" id="5288.A0A5C5FY60"/>